<dbReference type="Gene3D" id="2.40.70.10">
    <property type="entry name" value="Acid Proteases"/>
    <property type="match status" value="1"/>
</dbReference>
<dbReference type="Pfam" id="PF13975">
    <property type="entry name" value="gag-asp_proteas"/>
    <property type="match status" value="1"/>
</dbReference>
<comment type="caution">
    <text evidence="1">The sequence shown here is derived from an EMBL/GenBank/DDBJ whole genome shotgun (WGS) entry which is preliminary data.</text>
</comment>
<reference evidence="1 2" key="1">
    <citation type="submission" date="2018-10" db="EMBL/GenBank/DDBJ databases">
        <title>Genome assembly for a Yunnan-Guizhou Plateau 3E fish, Anabarilius grahami (Regan), and its evolutionary and genetic applications.</title>
        <authorList>
            <person name="Jiang W."/>
        </authorList>
    </citation>
    <scope>NUCLEOTIDE SEQUENCE [LARGE SCALE GENOMIC DNA]</scope>
    <source>
        <strain evidence="1">AG-KIZ</strain>
        <tissue evidence="1">Muscle</tissue>
    </source>
</reference>
<dbReference type="EMBL" id="RJVU01053588">
    <property type="protein sequence ID" value="ROL29781.1"/>
    <property type="molecule type" value="Genomic_DNA"/>
</dbReference>
<dbReference type="PROSITE" id="PS00141">
    <property type="entry name" value="ASP_PROTEASE"/>
    <property type="match status" value="1"/>
</dbReference>
<organism evidence="1 2">
    <name type="scientific">Anabarilius grahami</name>
    <name type="common">Kanglang fish</name>
    <name type="synonym">Barilius grahami</name>
    <dbReference type="NCBI Taxonomy" id="495550"/>
    <lineage>
        <taxon>Eukaryota</taxon>
        <taxon>Metazoa</taxon>
        <taxon>Chordata</taxon>
        <taxon>Craniata</taxon>
        <taxon>Vertebrata</taxon>
        <taxon>Euteleostomi</taxon>
        <taxon>Actinopterygii</taxon>
        <taxon>Neopterygii</taxon>
        <taxon>Teleostei</taxon>
        <taxon>Ostariophysi</taxon>
        <taxon>Cypriniformes</taxon>
        <taxon>Xenocyprididae</taxon>
        <taxon>Xenocypridinae</taxon>
        <taxon>Xenocypridinae incertae sedis</taxon>
        <taxon>Anabarilius</taxon>
    </lineage>
</organism>
<dbReference type="InterPro" id="IPR021109">
    <property type="entry name" value="Peptidase_aspartic_dom_sf"/>
</dbReference>
<dbReference type="AlphaFoldDB" id="A0A3N0Y2M8"/>
<dbReference type="OrthoDB" id="775972at2759"/>
<evidence type="ECO:0000313" key="2">
    <source>
        <dbReference type="Proteomes" id="UP000281406"/>
    </source>
</evidence>
<protein>
    <recommendedName>
        <fullName evidence="3">Peptidase A2 domain-containing protein</fullName>
    </recommendedName>
</protein>
<name>A0A3N0Y2M8_ANAGA</name>
<dbReference type="CDD" id="cd00303">
    <property type="entry name" value="retropepsin_like"/>
    <property type="match status" value="1"/>
</dbReference>
<dbReference type="SUPFAM" id="SSF50630">
    <property type="entry name" value="Acid proteases"/>
    <property type="match status" value="1"/>
</dbReference>
<accession>A0A3N0Y2M8</accession>
<dbReference type="GO" id="GO:0006508">
    <property type="term" value="P:proteolysis"/>
    <property type="evidence" value="ECO:0007669"/>
    <property type="project" value="InterPro"/>
</dbReference>
<sequence>MLPVGPEMDNVDDSDPISKDIYVIADAGRDVLVSYVRGVIEGVYVQMLVDSGSSVSLMSADFRMSVPTLRNRPLKKDYVSARAVNGQMLDTLGTLTVTFQLGSESWQHVFHVLRETTQTVLLGWDFLLKNHALMDLSHAKLQLWDISVPLLTSKYLIPMCCNVSLATAMNLPPLSESVVAVKVCSPNAAHVASDFVGYLEPNVADSSGLVVAHTVATVHNGLTKARILNPTGQDISLRQGMHLGEFYSVDDSDVQLFHDPADITTATISSVAPPVSLDESPISESERAALSALLSEFNGIFSSSKRNSGRLMVDAAPVTPPATPTPTPTPVTIRDAPRVKGAKIKPTNAVIPPAAPITEPDRLPAVAL</sequence>
<proteinExistence type="predicted"/>
<evidence type="ECO:0000313" key="1">
    <source>
        <dbReference type="EMBL" id="ROL29781.1"/>
    </source>
</evidence>
<dbReference type="GO" id="GO:0004190">
    <property type="term" value="F:aspartic-type endopeptidase activity"/>
    <property type="evidence" value="ECO:0007669"/>
    <property type="project" value="InterPro"/>
</dbReference>
<dbReference type="Proteomes" id="UP000281406">
    <property type="component" value="Unassembled WGS sequence"/>
</dbReference>
<keyword evidence="2" id="KW-1185">Reference proteome</keyword>
<evidence type="ECO:0008006" key="3">
    <source>
        <dbReference type="Google" id="ProtNLM"/>
    </source>
</evidence>
<dbReference type="InterPro" id="IPR001969">
    <property type="entry name" value="Aspartic_peptidase_AS"/>
</dbReference>
<gene>
    <name evidence="1" type="ORF">DPX16_0838</name>
</gene>